<dbReference type="SUPFAM" id="SSF50022">
    <property type="entry name" value="ISP domain"/>
    <property type="match status" value="1"/>
</dbReference>
<keyword evidence="5" id="KW-0408">Iron</keyword>
<evidence type="ECO:0000256" key="2">
    <source>
        <dbReference type="ARBA" id="ARBA00022714"/>
    </source>
</evidence>
<comment type="cofactor">
    <cofactor evidence="1">
        <name>Fe cation</name>
        <dbReference type="ChEBI" id="CHEBI:24875"/>
    </cofactor>
</comment>
<dbReference type="PROSITE" id="PS51296">
    <property type="entry name" value="RIESKE"/>
    <property type="match status" value="1"/>
</dbReference>
<proteinExistence type="predicted"/>
<feature type="domain" description="Rieske" evidence="7">
    <location>
        <begin position="39"/>
        <end position="140"/>
    </location>
</feature>
<accession>A0A2P8HEU2</accession>
<dbReference type="GO" id="GO:0051537">
    <property type="term" value="F:2 iron, 2 sulfur cluster binding"/>
    <property type="evidence" value="ECO:0007669"/>
    <property type="project" value="UniProtKB-KW"/>
</dbReference>
<dbReference type="Pfam" id="PF00355">
    <property type="entry name" value="Rieske"/>
    <property type="match status" value="1"/>
</dbReference>
<keyword evidence="9" id="KW-1185">Reference proteome</keyword>
<evidence type="ECO:0000256" key="3">
    <source>
        <dbReference type="ARBA" id="ARBA00022723"/>
    </source>
</evidence>
<dbReference type="EMBL" id="PYAW01000005">
    <property type="protein sequence ID" value="PSL44733.1"/>
    <property type="molecule type" value="Genomic_DNA"/>
</dbReference>
<evidence type="ECO:0000259" key="7">
    <source>
        <dbReference type="PROSITE" id="PS51296"/>
    </source>
</evidence>
<dbReference type="PANTHER" id="PTHR43756:SF5">
    <property type="entry name" value="CHOLINE MONOOXYGENASE, CHLOROPLASTIC"/>
    <property type="match status" value="1"/>
</dbReference>
<evidence type="ECO:0000313" key="9">
    <source>
        <dbReference type="Proteomes" id="UP000240971"/>
    </source>
</evidence>
<dbReference type="AlphaFoldDB" id="A0A2P8HEU2"/>
<dbReference type="Pfam" id="PF00848">
    <property type="entry name" value="Ring_hydroxyl_A"/>
    <property type="match status" value="1"/>
</dbReference>
<dbReference type="Gene3D" id="2.102.10.10">
    <property type="entry name" value="Rieske [2Fe-2S] iron-sulphur domain"/>
    <property type="match status" value="1"/>
</dbReference>
<dbReference type="GO" id="GO:0005506">
    <property type="term" value="F:iron ion binding"/>
    <property type="evidence" value="ECO:0007669"/>
    <property type="project" value="InterPro"/>
</dbReference>
<keyword evidence="4" id="KW-0560">Oxidoreductase</keyword>
<dbReference type="RefSeq" id="WP_106530174.1">
    <property type="nucleotide sequence ID" value="NZ_PYAW01000005.1"/>
</dbReference>
<dbReference type="InterPro" id="IPR001663">
    <property type="entry name" value="Rng_hydr_dOase-A"/>
</dbReference>
<evidence type="ECO:0000313" key="8">
    <source>
        <dbReference type="EMBL" id="PSL44733.1"/>
    </source>
</evidence>
<dbReference type="Gene3D" id="3.90.380.10">
    <property type="entry name" value="Naphthalene 1,2-dioxygenase Alpha Subunit, Chain A, domain 1"/>
    <property type="match status" value="2"/>
</dbReference>
<keyword evidence="3" id="KW-0479">Metal-binding</keyword>
<keyword evidence="8" id="KW-0503">Monooxygenase</keyword>
<name>A0A2P8HEU2_CHINA</name>
<dbReference type="InterPro" id="IPR015879">
    <property type="entry name" value="Ring_hydroxy_dOase_asu_C_dom"/>
</dbReference>
<keyword evidence="6" id="KW-0411">Iron-sulfur</keyword>
<organism evidence="8 9">
    <name type="scientific">Chitinophaga niastensis</name>
    <dbReference type="NCBI Taxonomy" id="536980"/>
    <lineage>
        <taxon>Bacteria</taxon>
        <taxon>Pseudomonadati</taxon>
        <taxon>Bacteroidota</taxon>
        <taxon>Chitinophagia</taxon>
        <taxon>Chitinophagales</taxon>
        <taxon>Chitinophagaceae</taxon>
        <taxon>Chitinophaga</taxon>
    </lineage>
</organism>
<evidence type="ECO:0000256" key="4">
    <source>
        <dbReference type="ARBA" id="ARBA00023002"/>
    </source>
</evidence>
<dbReference type="PANTHER" id="PTHR43756">
    <property type="entry name" value="CHOLINE MONOOXYGENASE, CHLOROPLASTIC"/>
    <property type="match status" value="1"/>
</dbReference>
<dbReference type="GO" id="GO:0004497">
    <property type="term" value="F:monooxygenase activity"/>
    <property type="evidence" value="ECO:0007669"/>
    <property type="project" value="UniProtKB-KW"/>
</dbReference>
<dbReference type="OrthoDB" id="9800776at2"/>
<keyword evidence="2" id="KW-0001">2Fe-2S</keyword>
<dbReference type="InterPro" id="IPR017941">
    <property type="entry name" value="Rieske_2Fe-2S"/>
</dbReference>
<gene>
    <name evidence="8" type="ORF">CLV51_105105</name>
</gene>
<reference evidence="8 9" key="1">
    <citation type="submission" date="2018-03" db="EMBL/GenBank/DDBJ databases">
        <title>Genomic Encyclopedia of Archaeal and Bacterial Type Strains, Phase II (KMG-II): from individual species to whole genera.</title>
        <authorList>
            <person name="Goeker M."/>
        </authorList>
    </citation>
    <scope>NUCLEOTIDE SEQUENCE [LARGE SCALE GENOMIC DNA]</scope>
    <source>
        <strain evidence="8 9">DSM 24859</strain>
    </source>
</reference>
<dbReference type="InterPro" id="IPR036922">
    <property type="entry name" value="Rieske_2Fe-2S_sf"/>
</dbReference>
<sequence>MSPFSVDPDIARAQTINTRFYTDPVLYEAVKEKLFAPSWQFIGGSHLVQDAGQCHPFVLLEHFLDEPLVLIKDKEEQLHCLSNVCTHRGTIVVHEPCRLAQLRCRYHGRIFRLDGGFQSMPEFKEVANFPSKADDLTALPLFQWGPWLFTSLDRQSGYQPYLQDMINRIGWLPVNDFVFRPEHSKTYEVAAHWALYCENYLEGFHIPFVHAGLNAVIDFGNYTTELFQYANLQLGIAKDDEDCFDLPTSSPDYGKKVAAYYFFVFPNMMFNFYPWGLSINIVEPAGIDRCNVRFLTYVWKDDKFNTGAGSNLDTVEMEDEEVVKAVQQGVRSRFYQHGRYSVTREQGTHHFHRIIAAFLATTP</sequence>
<dbReference type="SUPFAM" id="SSF55961">
    <property type="entry name" value="Bet v1-like"/>
    <property type="match status" value="1"/>
</dbReference>
<dbReference type="Proteomes" id="UP000240971">
    <property type="component" value="Unassembled WGS sequence"/>
</dbReference>
<comment type="caution">
    <text evidence="8">The sequence shown here is derived from an EMBL/GenBank/DDBJ whole genome shotgun (WGS) entry which is preliminary data.</text>
</comment>
<protein>
    <submittedName>
        <fullName evidence="8">Choline monooxygenase</fullName>
    </submittedName>
</protein>
<evidence type="ECO:0000256" key="6">
    <source>
        <dbReference type="ARBA" id="ARBA00023014"/>
    </source>
</evidence>
<evidence type="ECO:0000256" key="1">
    <source>
        <dbReference type="ARBA" id="ARBA00001962"/>
    </source>
</evidence>
<evidence type="ECO:0000256" key="5">
    <source>
        <dbReference type="ARBA" id="ARBA00023004"/>
    </source>
</evidence>